<name>A0AA40F2Q2_9PEZI</name>
<dbReference type="AlphaFoldDB" id="A0AA40F2Q2"/>
<sequence length="394" mass="43284">MPSRQYWFEGYTSVTVSLPQNPGRLVTLHALPHITECVGVGALGFRHADEFCDWLDSPAVAPYWDEFRDHFLFRSPGHLFDPRVEWEYIQIFFSTISEFDRLVYRSAEPSGRPVNRINWTPRQHYLRFMCSIMHHRTFADTNPNIWPNFDDNGQRQEGMTQGYQAWLTLGFLIVREQLNHTSGSSSPESSHGDPRTPDQSRRRLREPTATPEFPPSGAARPWAIPVRDPPAAAPVGFSSQAASHPAGSVDFSTWQGVLNSTASPSPTNRLPALRPSPIPARAGSGLVLLPEVITPGVVPIHPVRVRGADGSWLDRYYDRAGLLELTVEYAADGTMITRLDPNGPMAQAQAAAAARATPEAAAVRAQMEEMFGGNPWPHGGQGGGGDGSSEPAGQ</sequence>
<evidence type="ECO:0000313" key="3">
    <source>
        <dbReference type="Proteomes" id="UP001172155"/>
    </source>
</evidence>
<protein>
    <submittedName>
        <fullName evidence="2">Uncharacterized protein</fullName>
    </submittedName>
</protein>
<evidence type="ECO:0000313" key="2">
    <source>
        <dbReference type="EMBL" id="KAK0750068.1"/>
    </source>
</evidence>
<gene>
    <name evidence="2" type="ORF">B0T18DRAFT_462070</name>
</gene>
<reference evidence="2" key="1">
    <citation type="submission" date="2023-06" db="EMBL/GenBank/DDBJ databases">
        <title>Genome-scale phylogeny and comparative genomics of the fungal order Sordariales.</title>
        <authorList>
            <consortium name="Lawrence Berkeley National Laboratory"/>
            <person name="Hensen N."/>
            <person name="Bonometti L."/>
            <person name="Westerberg I."/>
            <person name="Brannstrom I.O."/>
            <person name="Guillou S."/>
            <person name="Cros-Aarteil S."/>
            <person name="Calhoun S."/>
            <person name="Haridas S."/>
            <person name="Kuo A."/>
            <person name="Mondo S."/>
            <person name="Pangilinan J."/>
            <person name="Riley R."/>
            <person name="LaButti K."/>
            <person name="Andreopoulos B."/>
            <person name="Lipzen A."/>
            <person name="Chen C."/>
            <person name="Yanf M."/>
            <person name="Daum C."/>
            <person name="Ng V."/>
            <person name="Clum A."/>
            <person name="Steindorff A."/>
            <person name="Ohm R."/>
            <person name="Martin F."/>
            <person name="Silar P."/>
            <person name="Natvig D."/>
            <person name="Lalanne C."/>
            <person name="Gautier V."/>
            <person name="Ament-velasquez S.L."/>
            <person name="Kruys A."/>
            <person name="Hutchinson M.I."/>
            <person name="Powell A.J."/>
            <person name="Barry K."/>
            <person name="Miller A.N."/>
            <person name="Grigoriev I.V."/>
            <person name="Debuchy R."/>
            <person name="Gladieux P."/>
            <person name="Thoren M.H."/>
            <person name="Johannesson H."/>
        </authorList>
    </citation>
    <scope>NUCLEOTIDE SEQUENCE</scope>
    <source>
        <strain evidence="2">SMH3187-1</strain>
    </source>
</reference>
<proteinExistence type="predicted"/>
<dbReference type="Proteomes" id="UP001172155">
    <property type="component" value="Unassembled WGS sequence"/>
</dbReference>
<dbReference type="EMBL" id="JAUKUD010000003">
    <property type="protein sequence ID" value="KAK0750068.1"/>
    <property type="molecule type" value="Genomic_DNA"/>
</dbReference>
<organism evidence="2 3">
    <name type="scientific">Schizothecium vesticola</name>
    <dbReference type="NCBI Taxonomy" id="314040"/>
    <lineage>
        <taxon>Eukaryota</taxon>
        <taxon>Fungi</taxon>
        <taxon>Dikarya</taxon>
        <taxon>Ascomycota</taxon>
        <taxon>Pezizomycotina</taxon>
        <taxon>Sordariomycetes</taxon>
        <taxon>Sordariomycetidae</taxon>
        <taxon>Sordariales</taxon>
        <taxon>Schizotheciaceae</taxon>
        <taxon>Schizothecium</taxon>
    </lineage>
</organism>
<feature type="region of interest" description="Disordered" evidence="1">
    <location>
        <begin position="370"/>
        <end position="394"/>
    </location>
</feature>
<evidence type="ECO:0000256" key="1">
    <source>
        <dbReference type="SAM" id="MobiDB-lite"/>
    </source>
</evidence>
<feature type="compositionally biased region" description="Basic and acidic residues" evidence="1">
    <location>
        <begin position="190"/>
        <end position="201"/>
    </location>
</feature>
<keyword evidence="3" id="KW-1185">Reference proteome</keyword>
<comment type="caution">
    <text evidence="2">The sequence shown here is derived from an EMBL/GenBank/DDBJ whole genome shotgun (WGS) entry which is preliminary data.</text>
</comment>
<accession>A0AA40F2Q2</accession>
<feature type="region of interest" description="Disordered" evidence="1">
    <location>
        <begin position="180"/>
        <end position="227"/>
    </location>
</feature>